<protein>
    <submittedName>
        <fullName evidence="1">Uncharacterized protein</fullName>
    </submittedName>
</protein>
<evidence type="ECO:0000313" key="1">
    <source>
        <dbReference type="EMBL" id="RZT00150.1"/>
    </source>
</evidence>
<dbReference type="Proteomes" id="UP000292262">
    <property type="component" value="Unassembled WGS sequence"/>
</dbReference>
<gene>
    <name evidence="1" type="ORF">EV197_1383</name>
</gene>
<proteinExistence type="predicted"/>
<keyword evidence="2" id="KW-1185">Reference proteome</keyword>
<dbReference type="OrthoDB" id="1448901at2"/>
<organism evidence="1 2">
    <name type="scientific">Aquimarina brevivitae</name>
    <dbReference type="NCBI Taxonomy" id="323412"/>
    <lineage>
        <taxon>Bacteria</taxon>
        <taxon>Pseudomonadati</taxon>
        <taxon>Bacteroidota</taxon>
        <taxon>Flavobacteriia</taxon>
        <taxon>Flavobacteriales</taxon>
        <taxon>Flavobacteriaceae</taxon>
        <taxon>Aquimarina</taxon>
    </lineage>
</organism>
<comment type="caution">
    <text evidence="1">The sequence shown here is derived from an EMBL/GenBank/DDBJ whole genome shotgun (WGS) entry which is preliminary data.</text>
</comment>
<dbReference type="EMBL" id="SGXE01000001">
    <property type="protein sequence ID" value="RZT00150.1"/>
    <property type="molecule type" value="Genomic_DNA"/>
</dbReference>
<name>A0A4V2F7K6_9FLAO</name>
<dbReference type="RefSeq" id="WP_130285944.1">
    <property type="nucleotide sequence ID" value="NZ_SGXE01000001.1"/>
</dbReference>
<sequence length="207" mass="24412">MKSYEDRKGLTKWKQEIHSKSAFLENGRLTLAKSEYNSDFDLANLIILNDYNNDAEVNELNLQQLNHRNSAMNCKVRNEVQNRIDLKRVHYLTLAKTPKKFEIFQLKKVKEQIELHLLYDYYEIGAPKRDNFKICNLEINQPIAIKINGKLDHSLSSGRERSYKEHSYIFHLLGYANTFSWVREPFEGDVKSIPEPIKTVDLMKELY</sequence>
<dbReference type="AlphaFoldDB" id="A0A4V2F7K6"/>
<accession>A0A4V2F7K6</accession>
<reference evidence="1 2" key="1">
    <citation type="submission" date="2019-02" db="EMBL/GenBank/DDBJ databases">
        <title>Genomic Encyclopedia of Type Strains, Phase IV (KMG-IV): sequencing the most valuable type-strain genomes for metagenomic binning, comparative biology and taxonomic classification.</title>
        <authorList>
            <person name="Goeker M."/>
        </authorList>
    </citation>
    <scope>NUCLEOTIDE SEQUENCE [LARGE SCALE GENOMIC DNA]</scope>
    <source>
        <strain evidence="1 2">DSM 17196</strain>
    </source>
</reference>
<evidence type="ECO:0000313" key="2">
    <source>
        <dbReference type="Proteomes" id="UP000292262"/>
    </source>
</evidence>